<dbReference type="WBParaSite" id="jg12854">
    <property type="protein sequence ID" value="jg12854"/>
    <property type="gene ID" value="jg12854"/>
</dbReference>
<comment type="similarity">
    <text evidence="1">Belongs to the heat shock protein 70 family.</text>
</comment>
<name>A0A915CUU1_9BILA</name>
<dbReference type="Pfam" id="PF00012">
    <property type="entry name" value="HSP70"/>
    <property type="match status" value="1"/>
</dbReference>
<organism evidence="4 5">
    <name type="scientific">Ditylenchus dipsaci</name>
    <dbReference type="NCBI Taxonomy" id="166011"/>
    <lineage>
        <taxon>Eukaryota</taxon>
        <taxon>Metazoa</taxon>
        <taxon>Ecdysozoa</taxon>
        <taxon>Nematoda</taxon>
        <taxon>Chromadorea</taxon>
        <taxon>Rhabditida</taxon>
        <taxon>Tylenchina</taxon>
        <taxon>Tylenchomorpha</taxon>
        <taxon>Sphaerularioidea</taxon>
        <taxon>Anguinidae</taxon>
        <taxon>Anguininae</taxon>
        <taxon>Ditylenchus</taxon>
    </lineage>
</organism>
<sequence>MSSSVKSSEPWIGIDMGANFCRVGAIVDGVLRIFASENGCKEVLSAFSLKKDKHLVGRYALNTVPTSVIFDACQDHHLNNAPAEESPVAWSCQQDRNGCYSIGEEGGEHIYQQQVMAIILSNLKEVAERNLGVCVKNVVISIPSYCTNNYRYVVHQAALIAGFENTQLLNQSTAAAITYKLNNFRQKETRKVGIFCLGGNSVEVSVFCMSQNTATLVASNGSAEFGGNTFTNSMMQAVLSFAYKKLKNQNGFTKKFIKAVWFGCERAKLDLASFQKTDLIIDAFEEEIRIRFSRDNLFKICKKNFDELQNILAEIFGPYQHDIWEVMLVGGASKMAGLKELIRNHVHPRCTFVPAIVAEEAVVSGAIIKASIASCNPVSRMLM</sequence>
<dbReference type="GO" id="GO:0140662">
    <property type="term" value="F:ATP-dependent protein folding chaperone"/>
    <property type="evidence" value="ECO:0007669"/>
    <property type="project" value="InterPro"/>
</dbReference>
<dbReference type="Gene3D" id="3.30.30.30">
    <property type="match status" value="1"/>
</dbReference>
<evidence type="ECO:0000313" key="5">
    <source>
        <dbReference type="WBParaSite" id="jg12854"/>
    </source>
</evidence>
<dbReference type="PRINTS" id="PR00301">
    <property type="entry name" value="HEATSHOCK70"/>
</dbReference>
<dbReference type="InterPro" id="IPR043129">
    <property type="entry name" value="ATPase_NBD"/>
</dbReference>
<keyword evidence="2" id="KW-0547">Nucleotide-binding</keyword>
<dbReference type="InterPro" id="IPR013126">
    <property type="entry name" value="Hsp_70_fam"/>
</dbReference>
<reference evidence="5" key="1">
    <citation type="submission" date="2022-11" db="UniProtKB">
        <authorList>
            <consortium name="WormBaseParasite"/>
        </authorList>
    </citation>
    <scope>IDENTIFICATION</scope>
</reference>
<dbReference type="Gene3D" id="3.90.640.10">
    <property type="entry name" value="Actin, Chain A, domain 4"/>
    <property type="match status" value="1"/>
</dbReference>
<dbReference type="PANTHER" id="PTHR19375">
    <property type="entry name" value="HEAT SHOCK PROTEIN 70KDA"/>
    <property type="match status" value="1"/>
</dbReference>
<dbReference type="Gene3D" id="3.30.420.40">
    <property type="match status" value="2"/>
</dbReference>
<dbReference type="GO" id="GO:0005524">
    <property type="term" value="F:ATP binding"/>
    <property type="evidence" value="ECO:0007669"/>
    <property type="project" value="UniProtKB-KW"/>
</dbReference>
<dbReference type="Proteomes" id="UP000887574">
    <property type="component" value="Unplaced"/>
</dbReference>
<proteinExistence type="inferred from homology"/>
<evidence type="ECO:0000256" key="2">
    <source>
        <dbReference type="ARBA" id="ARBA00022741"/>
    </source>
</evidence>
<keyword evidence="3" id="KW-0067">ATP-binding</keyword>
<keyword evidence="4" id="KW-1185">Reference proteome</keyword>
<evidence type="ECO:0000256" key="1">
    <source>
        <dbReference type="ARBA" id="ARBA00007381"/>
    </source>
</evidence>
<dbReference type="SUPFAM" id="SSF53067">
    <property type="entry name" value="Actin-like ATPase domain"/>
    <property type="match status" value="2"/>
</dbReference>
<accession>A0A915CUU1</accession>
<dbReference type="AlphaFoldDB" id="A0A915CUU1"/>
<protein>
    <submittedName>
        <fullName evidence="5">Uncharacterized protein</fullName>
    </submittedName>
</protein>
<evidence type="ECO:0000256" key="3">
    <source>
        <dbReference type="ARBA" id="ARBA00022840"/>
    </source>
</evidence>
<evidence type="ECO:0000313" key="4">
    <source>
        <dbReference type="Proteomes" id="UP000887574"/>
    </source>
</evidence>